<keyword evidence="2" id="KW-1185">Reference proteome</keyword>
<dbReference type="HOGENOM" id="CLU_202224_0_0_1"/>
<feature type="non-terminal residue" evidence="1">
    <location>
        <position position="1"/>
    </location>
</feature>
<reference evidence="2" key="2">
    <citation type="submission" date="2015-01" db="EMBL/GenBank/DDBJ databases">
        <title>Evolutionary Origins and Diversification of the Mycorrhizal Mutualists.</title>
        <authorList>
            <consortium name="DOE Joint Genome Institute"/>
            <consortium name="Mycorrhizal Genomics Consortium"/>
            <person name="Kohler A."/>
            <person name="Kuo A."/>
            <person name="Nagy L.G."/>
            <person name="Floudas D."/>
            <person name="Copeland A."/>
            <person name="Barry K.W."/>
            <person name="Cichocki N."/>
            <person name="Veneault-Fourrey C."/>
            <person name="LaButti K."/>
            <person name="Lindquist E.A."/>
            <person name="Lipzen A."/>
            <person name="Lundell T."/>
            <person name="Morin E."/>
            <person name="Murat C."/>
            <person name="Riley R."/>
            <person name="Ohm R."/>
            <person name="Sun H."/>
            <person name="Tunlid A."/>
            <person name="Henrissat B."/>
            <person name="Grigoriev I.V."/>
            <person name="Hibbett D.S."/>
            <person name="Martin F."/>
        </authorList>
    </citation>
    <scope>NUCLEOTIDE SEQUENCE [LARGE SCALE GENOMIC DNA]</scope>
    <source>
        <strain evidence="2">LaAM-08-1</strain>
    </source>
</reference>
<feature type="non-terminal residue" evidence="1">
    <location>
        <position position="56"/>
    </location>
</feature>
<accession>A0A0C9X1I8</accession>
<evidence type="ECO:0000313" key="2">
    <source>
        <dbReference type="Proteomes" id="UP000054477"/>
    </source>
</evidence>
<sequence>LFCSFKGKKRLEVHVCVFQRYSAFSVLVGRYSSLKGQKRQEVHVPVFQRYFTFSVL</sequence>
<reference evidence="1 2" key="1">
    <citation type="submission" date="2014-04" db="EMBL/GenBank/DDBJ databases">
        <authorList>
            <consortium name="DOE Joint Genome Institute"/>
            <person name="Kuo A."/>
            <person name="Kohler A."/>
            <person name="Nagy L.G."/>
            <person name="Floudas D."/>
            <person name="Copeland A."/>
            <person name="Barry K.W."/>
            <person name="Cichocki N."/>
            <person name="Veneault-Fourrey C."/>
            <person name="LaButti K."/>
            <person name="Lindquist E.A."/>
            <person name="Lipzen A."/>
            <person name="Lundell T."/>
            <person name="Morin E."/>
            <person name="Murat C."/>
            <person name="Sun H."/>
            <person name="Tunlid A."/>
            <person name="Henrissat B."/>
            <person name="Grigoriev I.V."/>
            <person name="Hibbett D.S."/>
            <person name="Martin F."/>
            <person name="Nordberg H.P."/>
            <person name="Cantor M.N."/>
            <person name="Hua S.X."/>
        </authorList>
    </citation>
    <scope>NUCLEOTIDE SEQUENCE [LARGE SCALE GENOMIC DNA]</scope>
    <source>
        <strain evidence="1 2">LaAM-08-1</strain>
    </source>
</reference>
<gene>
    <name evidence="1" type="ORF">K443DRAFT_53886</name>
</gene>
<dbReference type="AlphaFoldDB" id="A0A0C9X1I8"/>
<organism evidence="1 2">
    <name type="scientific">Laccaria amethystina LaAM-08-1</name>
    <dbReference type="NCBI Taxonomy" id="1095629"/>
    <lineage>
        <taxon>Eukaryota</taxon>
        <taxon>Fungi</taxon>
        <taxon>Dikarya</taxon>
        <taxon>Basidiomycota</taxon>
        <taxon>Agaricomycotina</taxon>
        <taxon>Agaricomycetes</taxon>
        <taxon>Agaricomycetidae</taxon>
        <taxon>Agaricales</taxon>
        <taxon>Agaricineae</taxon>
        <taxon>Hydnangiaceae</taxon>
        <taxon>Laccaria</taxon>
    </lineage>
</organism>
<dbReference type="EMBL" id="KN838766">
    <property type="protein sequence ID" value="KIJ95148.1"/>
    <property type="molecule type" value="Genomic_DNA"/>
</dbReference>
<name>A0A0C9X1I8_9AGAR</name>
<dbReference type="Proteomes" id="UP000054477">
    <property type="component" value="Unassembled WGS sequence"/>
</dbReference>
<evidence type="ECO:0000313" key="1">
    <source>
        <dbReference type="EMBL" id="KIJ95148.1"/>
    </source>
</evidence>
<proteinExistence type="predicted"/>
<protein>
    <submittedName>
        <fullName evidence="1">Uncharacterized protein</fullName>
    </submittedName>
</protein>